<dbReference type="OrthoDB" id="36451at10239"/>
<name>S6ATX0_9CAUD</name>
<feature type="transmembrane region" description="Helical" evidence="1">
    <location>
        <begin position="34"/>
        <end position="52"/>
    </location>
</feature>
<dbReference type="RefSeq" id="YP_008318444.1">
    <property type="nucleotide sequence ID" value="NC_021856.1"/>
</dbReference>
<evidence type="ECO:0000313" key="3">
    <source>
        <dbReference type="Proteomes" id="UP000014701"/>
    </source>
</evidence>
<reference evidence="2 3" key="1">
    <citation type="submission" date="2013-02" db="EMBL/GenBank/DDBJ databases">
        <title>phiNIT1 genome sequensing.</title>
        <authorList>
            <person name="Ozaki T."/>
            <person name="Kaneko J."/>
        </authorList>
    </citation>
    <scope>NUCLEOTIDE SEQUENCE [LARGE SCALE GENOMIC DNA]</scope>
    <source>
        <strain evidence="2">PhiNIT1</strain>
    </source>
</reference>
<keyword evidence="1" id="KW-1133">Transmembrane helix</keyword>
<evidence type="ECO:0000256" key="1">
    <source>
        <dbReference type="SAM" id="Phobius"/>
    </source>
</evidence>
<dbReference type="EMBL" id="AP013029">
    <property type="protein sequence ID" value="BAN59676.1"/>
    <property type="molecule type" value="Genomic_DNA"/>
</dbReference>
<protein>
    <submittedName>
        <fullName evidence="2">Uncharacterized protein</fullName>
    </submittedName>
</protein>
<keyword evidence="1" id="KW-0812">Transmembrane</keyword>
<gene>
    <name evidence="2" type="primary">orf64c</name>
</gene>
<keyword evidence="1" id="KW-0472">Membrane</keyword>
<evidence type="ECO:0000313" key="2">
    <source>
        <dbReference type="EMBL" id="BAN59676.1"/>
    </source>
</evidence>
<accession>S6ATX0</accession>
<organism evidence="2 3">
    <name type="scientific">Bacillus phage phiNIT1</name>
    <dbReference type="NCBI Taxonomy" id="207656"/>
    <lineage>
        <taxon>Viruses</taxon>
        <taxon>Duplodnaviria</taxon>
        <taxon>Heunggongvirae</taxon>
        <taxon>Uroviricota</taxon>
        <taxon>Caudoviricetes</taxon>
        <taxon>Herelleviridae</taxon>
        <taxon>Bastillevirinae</taxon>
        <taxon>Nitunavirus</taxon>
        <taxon>Nitunavirus NIT1</taxon>
    </lineage>
</organism>
<dbReference type="Proteomes" id="UP000014701">
    <property type="component" value="Segment"/>
</dbReference>
<feature type="transmembrane region" description="Helical" evidence="1">
    <location>
        <begin position="12"/>
        <end position="28"/>
    </location>
</feature>
<keyword evidence="3" id="KW-1185">Reference proteome</keyword>
<proteinExistence type="predicted"/>
<dbReference type="KEGG" id="vg:16511526"/>
<sequence>MRLLFKDRFCNIVYACGGVAALLNIFVFKGSVEYTFIAILLFMMFRAGYILGEYSAEARRKRDE</sequence>
<dbReference type="GeneID" id="16511526"/>